<dbReference type="GO" id="GO:0016887">
    <property type="term" value="F:ATP hydrolysis activity"/>
    <property type="evidence" value="ECO:0007669"/>
    <property type="project" value="InterPro"/>
</dbReference>
<dbReference type="Gene3D" id="3.40.50.300">
    <property type="entry name" value="P-loop containing nucleotide triphosphate hydrolases"/>
    <property type="match status" value="1"/>
</dbReference>
<evidence type="ECO:0000256" key="2">
    <source>
        <dbReference type="ARBA" id="ARBA00022840"/>
    </source>
</evidence>
<dbReference type="InterPro" id="IPR027417">
    <property type="entry name" value="P-loop_NTPase"/>
</dbReference>
<keyword evidence="2" id="KW-0067">ATP-binding</keyword>
<dbReference type="FunFam" id="3.40.50.300:FF:000640">
    <property type="entry name" value="MoxR family ATPase"/>
    <property type="match status" value="1"/>
</dbReference>
<evidence type="ECO:0000259" key="4">
    <source>
        <dbReference type="SMART" id="SM00382"/>
    </source>
</evidence>
<dbReference type="InterPro" id="IPR003593">
    <property type="entry name" value="AAA+_ATPase"/>
</dbReference>
<feature type="domain" description="AAA+ ATPase" evidence="4">
    <location>
        <begin position="47"/>
        <end position="188"/>
    </location>
</feature>
<accession>A0AB37UFI9</accession>
<evidence type="ECO:0000256" key="3">
    <source>
        <dbReference type="ARBA" id="ARBA00061607"/>
    </source>
</evidence>
<dbReference type="SUPFAM" id="SSF52540">
    <property type="entry name" value="P-loop containing nucleoside triphosphate hydrolases"/>
    <property type="match status" value="1"/>
</dbReference>
<dbReference type="SMART" id="SM00382">
    <property type="entry name" value="AAA"/>
    <property type="match status" value="1"/>
</dbReference>
<dbReference type="GO" id="GO:0005524">
    <property type="term" value="F:ATP binding"/>
    <property type="evidence" value="ECO:0007669"/>
    <property type="project" value="UniProtKB-KW"/>
</dbReference>
<comment type="similarity">
    <text evidence="3">Belongs to the MoxR family.</text>
</comment>
<dbReference type="Pfam" id="PF17863">
    <property type="entry name" value="AAA_lid_2"/>
    <property type="match status" value="1"/>
</dbReference>
<organism evidence="5 6">
    <name type="scientific">Chroococcidiopsis cubana SAG 39.79</name>
    <dbReference type="NCBI Taxonomy" id="388085"/>
    <lineage>
        <taxon>Bacteria</taxon>
        <taxon>Bacillati</taxon>
        <taxon>Cyanobacteriota</taxon>
        <taxon>Cyanophyceae</taxon>
        <taxon>Chroococcidiopsidales</taxon>
        <taxon>Chroococcidiopsidaceae</taxon>
        <taxon>Chroococcidiopsis</taxon>
    </lineage>
</organism>
<protein>
    <submittedName>
        <fullName evidence="5">Magnesium chelatase</fullName>
    </submittedName>
</protein>
<dbReference type="PIRSF" id="PIRSF002849">
    <property type="entry name" value="AAA_ATPase_chaperone_MoxR_prd"/>
    <property type="match status" value="1"/>
</dbReference>
<dbReference type="PANTHER" id="PTHR42759">
    <property type="entry name" value="MOXR FAMILY PROTEIN"/>
    <property type="match status" value="1"/>
</dbReference>
<comment type="caution">
    <text evidence="5">The sequence shown here is derived from an EMBL/GenBank/DDBJ whole genome shotgun (WGS) entry which is preliminary data.</text>
</comment>
<sequence>MRPYSNPYLPLLMPELRAELNRLSEALNRVVVGQSQLVQQLLVAMLAGGHVILEGVPGTGKTLLVKVMAQLIQAEFRRVQLTPDVLPADITGTNILDLNSRNFTLKKGPVFTEVLLADEINRTPPKTQAALLEAMAEQQVTLDGESLPLPELFWAIATQNPLEFEGTYPLPEAQLDRFLFKLTVEYPDRQHEKQMLLNSQKGFQSRRLDIAQIEPVANVKLVLQARQEVKSVQVAEPIVDYLLALVQRSRQHPDLTLGASPRCAVAWLQTSQAAAWLAGRDYVTPDDVKAVAPPLLRHRLILKPESLLDGIQIETLINNLLNQVPVPR</sequence>
<dbReference type="InterPro" id="IPR050764">
    <property type="entry name" value="CbbQ/NirQ/NorQ/GpvN"/>
</dbReference>
<keyword evidence="6" id="KW-1185">Reference proteome</keyword>
<reference evidence="5 6" key="1">
    <citation type="journal article" date="2019" name="Genome Biol. Evol.">
        <title>Day and night: Metabolic profiles and evolutionary relationships of six axenic non-marine cyanobacteria.</title>
        <authorList>
            <person name="Will S.E."/>
            <person name="Henke P."/>
            <person name="Boedeker C."/>
            <person name="Huang S."/>
            <person name="Brinkmann H."/>
            <person name="Rohde M."/>
            <person name="Jarek M."/>
            <person name="Friedl T."/>
            <person name="Seufert S."/>
            <person name="Schumacher M."/>
            <person name="Overmann J."/>
            <person name="Neumann-Schaal M."/>
            <person name="Petersen J."/>
        </authorList>
    </citation>
    <scope>NUCLEOTIDE SEQUENCE [LARGE SCALE GENOMIC DNA]</scope>
    <source>
        <strain evidence="5 6">SAG 39.79</strain>
    </source>
</reference>
<keyword evidence="1" id="KW-0547">Nucleotide-binding</keyword>
<dbReference type="Gene3D" id="1.10.8.80">
    <property type="entry name" value="Magnesium chelatase subunit I, C-Terminal domain"/>
    <property type="match status" value="1"/>
</dbReference>
<proteinExistence type="inferred from homology"/>
<evidence type="ECO:0000313" key="5">
    <source>
        <dbReference type="EMBL" id="RUT08112.1"/>
    </source>
</evidence>
<dbReference type="AlphaFoldDB" id="A0AB37UFI9"/>
<evidence type="ECO:0000313" key="6">
    <source>
        <dbReference type="Proteomes" id="UP000282574"/>
    </source>
</evidence>
<dbReference type="Pfam" id="PF07726">
    <property type="entry name" value="AAA_3"/>
    <property type="match status" value="1"/>
</dbReference>
<dbReference type="Proteomes" id="UP000282574">
    <property type="component" value="Unassembled WGS sequence"/>
</dbReference>
<dbReference type="PANTHER" id="PTHR42759:SF1">
    <property type="entry name" value="MAGNESIUM-CHELATASE SUBUNIT CHLD"/>
    <property type="match status" value="1"/>
</dbReference>
<dbReference type="InterPro" id="IPR011703">
    <property type="entry name" value="ATPase_AAA-3"/>
</dbReference>
<dbReference type="EMBL" id="RSCK01000055">
    <property type="protein sequence ID" value="RUT08112.1"/>
    <property type="molecule type" value="Genomic_DNA"/>
</dbReference>
<gene>
    <name evidence="5" type="ORF">DSM107010_48290</name>
</gene>
<dbReference type="InterPro" id="IPR041628">
    <property type="entry name" value="ChlI/MoxR_AAA_lid"/>
</dbReference>
<evidence type="ECO:0000256" key="1">
    <source>
        <dbReference type="ARBA" id="ARBA00022741"/>
    </source>
</evidence>
<name>A0AB37UFI9_9CYAN</name>